<name>A0AAV2GNV3_9ROSI</name>
<dbReference type="PANTHER" id="PTHR32054:SF17">
    <property type="entry name" value="EXPRESSED PROTEIN"/>
    <property type="match status" value="1"/>
</dbReference>
<dbReference type="PANTHER" id="PTHR32054">
    <property type="entry name" value="HEAVY CHAIN, PUTATIVE, EXPRESSED-RELATED-RELATED"/>
    <property type="match status" value="1"/>
</dbReference>
<protein>
    <submittedName>
        <fullName evidence="4">Uncharacterized protein</fullName>
    </submittedName>
</protein>
<accession>A0AAV2GNV3</accession>
<comment type="similarity">
    <text evidence="1">Belongs to the WEB family.</text>
</comment>
<dbReference type="GO" id="GO:0009903">
    <property type="term" value="P:chloroplast avoidance movement"/>
    <property type="evidence" value="ECO:0007669"/>
    <property type="project" value="TreeGrafter"/>
</dbReference>
<reference evidence="4 5" key="1">
    <citation type="submission" date="2024-04" db="EMBL/GenBank/DDBJ databases">
        <authorList>
            <person name="Fracassetti M."/>
        </authorList>
    </citation>
    <scope>NUCLEOTIDE SEQUENCE [LARGE SCALE GENOMIC DNA]</scope>
</reference>
<dbReference type="GO" id="GO:0009904">
    <property type="term" value="P:chloroplast accumulation movement"/>
    <property type="evidence" value="ECO:0007669"/>
    <property type="project" value="TreeGrafter"/>
</dbReference>
<dbReference type="GO" id="GO:0005829">
    <property type="term" value="C:cytosol"/>
    <property type="evidence" value="ECO:0007669"/>
    <property type="project" value="TreeGrafter"/>
</dbReference>
<keyword evidence="5" id="KW-1185">Reference proteome</keyword>
<evidence type="ECO:0000256" key="3">
    <source>
        <dbReference type="SAM" id="Coils"/>
    </source>
</evidence>
<dbReference type="AlphaFoldDB" id="A0AAV2GNV3"/>
<feature type="coiled-coil region" evidence="3">
    <location>
        <begin position="306"/>
        <end position="375"/>
    </location>
</feature>
<proteinExistence type="inferred from homology"/>
<dbReference type="Proteomes" id="UP001497516">
    <property type="component" value="Chromosome 9"/>
</dbReference>
<keyword evidence="2 3" id="KW-0175">Coiled coil</keyword>
<dbReference type="EMBL" id="OZ034822">
    <property type="protein sequence ID" value="CAL1411819.1"/>
    <property type="molecule type" value="Genomic_DNA"/>
</dbReference>
<evidence type="ECO:0000256" key="2">
    <source>
        <dbReference type="ARBA" id="ARBA00023054"/>
    </source>
</evidence>
<evidence type="ECO:0000313" key="5">
    <source>
        <dbReference type="Proteomes" id="UP001497516"/>
    </source>
</evidence>
<feature type="coiled-coil region" evidence="3">
    <location>
        <begin position="64"/>
        <end position="213"/>
    </location>
</feature>
<evidence type="ECO:0000256" key="1">
    <source>
        <dbReference type="ARBA" id="ARBA00005485"/>
    </source>
</evidence>
<organism evidence="4 5">
    <name type="scientific">Linum trigynum</name>
    <dbReference type="NCBI Taxonomy" id="586398"/>
    <lineage>
        <taxon>Eukaryota</taxon>
        <taxon>Viridiplantae</taxon>
        <taxon>Streptophyta</taxon>
        <taxon>Embryophyta</taxon>
        <taxon>Tracheophyta</taxon>
        <taxon>Spermatophyta</taxon>
        <taxon>Magnoliopsida</taxon>
        <taxon>eudicotyledons</taxon>
        <taxon>Gunneridae</taxon>
        <taxon>Pentapetalae</taxon>
        <taxon>rosids</taxon>
        <taxon>fabids</taxon>
        <taxon>Malpighiales</taxon>
        <taxon>Linaceae</taxon>
        <taxon>Linum</taxon>
    </lineage>
</organism>
<gene>
    <name evidence="4" type="ORF">LTRI10_LOCUS51154</name>
</gene>
<evidence type="ECO:0000313" key="4">
    <source>
        <dbReference type="EMBL" id="CAL1411819.1"/>
    </source>
</evidence>
<sequence length="412" mass="45635">MILLKMQPSSPMGEIDTKPIKSVQVALTLFEEKGDNQKKFAPTWSMNSSTNSTLDQAVEKAKDMDGLSKELSNCKLQLEAKDSEQLQLLRRVEHYQSTVEQLTSLLKDSESEKEFHIQQHLEAALRLSELGDQVAEAAKLREQLSNVLHELKCNQGEMLRIQAELATLKDEKNKALARAKAMESMANSNKGRAEELLKQVGDAQVEMTLLKSELIKIRSKAVVAEAVEARNKKQGGVGSVKRSTTHNVQGIVEEASEGNHSTHDVNCEGGGGGGGKVMISLVDYEALVERASTANQSFWKDYDQSAVEFRTELGNLKKELEGAMSKIGEFRARAEQAVTRADVAEKAKVEVEEELRKLRERKQKRKAALAALREESLSGKFSFLPTTTTSTYAPNKPANSYQPLGKILNLTY</sequence>